<dbReference type="InterPro" id="IPR015915">
    <property type="entry name" value="Kelch-typ_b-propeller"/>
</dbReference>
<dbReference type="PANTHER" id="PTHR46344">
    <property type="entry name" value="OS02G0202900 PROTEIN"/>
    <property type="match status" value="1"/>
</dbReference>
<comment type="caution">
    <text evidence="3">The sequence shown here is derived from an EMBL/GenBank/DDBJ whole genome shotgun (WGS) entry which is preliminary data.</text>
</comment>
<dbReference type="PANTHER" id="PTHR46344:SF27">
    <property type="entry name" value="KELCH REPEAT SUPERFAMILY PROTEIN"/>
    <property type="match status" value="1"/>
</dbReference>
<evidence type="ECO:0000256" key="1">
    <source>
        <dbReference type="ARBA" id="ARBA00022441"/>
    </source>
</evidence>
<gene>
    <name evidence="3" type="ORF">Krac_1600</name>
</gene>
<dbReference type="SMART" id="SM00612">
    <property type="entry name" value="Kelch"/>
    <property type="match status" value="4"/>
</dbReference>
<dbReference type="EMBL" id="ADVG01000004">
    <property type="protein sequence ID" value="EFH80957.1"/>
    <property type="molecule type" value="Genomic_DNA"/>
</dbReference>
<dbReference type="InterPro" id="IPR006652">
    <property type="entry name" value="Kelch_1"/>
</dbReference>
<name>D6U2J3_KTERA</name>
<dbReference type="eggNOG" id="COG3055">
    <property type="taxonomic scope" value="Bacteria"/>
</dbReference>
<keyword evidence="1" id="KW-0880">Kelch repeat</keyword>
<keyword evidence="2" id="KW-0677">Repeat</keyword>
<dbReference type="OrthoDB" id="9805017at2"/>
<evidence type="ECO:0000313" key="3">
    <source>
        <dbReference type="EMBL" id="EFH80957.1"/>
    </source>
</evidence>
<accession>D6U2J3</accession>
<protein>
    <submittedName>
        <fullName evidence="3">Kelch repeat-containing protein</fullName>
    </submittedName>
</protein>
<dbReference type="STRING" id="485913.Krac_1600"/>
<dbReference type="Gene3D" id="2.130.10.80">
    <property type="entry name" value="Galactose oxidase/kelch, beta-propeller"/>
    <property type="match status" value="4"/>
</dbReference>
<dbReference type="Pfam" id="PF01344">
    <property type="entry name" value="Kelch_1"/>
    <property type="match status" value="1"/>
</dbReference>
<sequence length="384" mass="41712">MAGIWETTWRMNEARWGHTATLLRDGRVLVAGGNGLDVGPTRSSAEIFDPQTLQWMHTGSMNDPRWGHTATLLQDGQVLVAGGYAEARSGMGIPVLATVELFSPTTNTWKRMPNMLSAHAEHTTTLLPGGQVFVANGNGGVAGEPVISLDLVEWFDPITETWRQKAKGNCRYAGTGNLLADTYMLLYSGSNYGGKWENPVFASNLYDPVHDTLDDTLPLKYARAWHTATLLPDGTVLLAGGGTRTSANALTGPFQHADTPVEERYYPIARELHQTASMQQRRHRHTSTLLEEGVVLVAGGNYFTTSVGAPTDVVSLSSAELYQTLPDNPPLDGSWTNGSNMNEARSYHTATLLNDGAVLVTGGIQFPSKKPLASVERFIFVMPR</sequence>
<dbReference type="SUPFAM" id="SSF117281">
    <property type="entry name" value="Kelch motif"/>
    <property type="match status" value="2"/>
</dbReference>
<dbReference type="InParanoid" id="D6U2J3"/>
<dbReference type="InterPro" id="IPR037293">
    <property type="entry name" value="Gal_Oxidase_central_sf"/>
</dbReference>
<dbReference type="AlphaFoldDB" id="D6U2J3"/>
<evidence type="ECO:0000313" key="4">
    <source>
        <dbReference type="Proteomes" id="UP000004508"/>
    </source>
</evidence>
<reference evidence="3 4" key="1">
    <citation type="journal article" date="2011" name="Stand. Genomic Sci.">
        <title>Non-contiguous finished genome sequence and contextual data of the filamentous soil bacterium Ktedonobacter racemifer type strain (SOSP1-21).</title>
        <authorList>
            <person name="Chang Y.J."/>
            <person name="Land M."/>
            <person name="Hauser L."/>
            <person name="Chertkov O."/>
            <person name="Del Rio T.G."/>
            <person name="Nolan M."/>
            <person name="Copeland A."/>
            <person name="Tice H."/>
            <person name="Cheng J.F."/>
            <person name="Lucas S."/>
            <person name="Han C."/>
            <person name="Goodwin L."/>
            <person name="Pitluck S."/>
            <person name="Ivanova N."/>
            <person name="Ovchinikova G."/>
            <person name="Pati A."/>
            <person name="Chen A."/>
            <person name="Palaniappan K."/>
            <person name="Mavromatis K."/>
            <person name="Liolios K."/>
            <person name="Brettin T."/>
            <person name="Fiebig A."/>
            <person name="Rohde M."/>
            <person name="Abt B."/>
            <person name="Goker M."/>
            <person name="Detter J.C."/>
            <person name="Woyke T."/>
            <person name="Bristow J."/>
            <person name="Eisen J.A."/>
            <person name="Markowitz V."/>
            <person name="Hugenholtz P."/>
            <person name="Kyrpides N.C."/>
            <person name="Klenk H.P."/>
            <person name="Lapidus A."/>
        </authorList>
    </citation>
    <scope>NUCLEOTIDE SEQUENCE [LARGE SCALE GENOMIC DNA]</scope>
    <source>
        <strain evidence="4">DSM 44963</strain>
    </source>
</reference>
<organism evidence="3 4">
    <name type="scientific">Ktedonobacter racemifer DSM 44963</name>
    <dbReference type="NCBI Taxonomy" id="485913"/>
    <lineage>
        <taxon>Bacteria</taxon>
        <taxon>Bacillati</taxon>
        <taxon>Chloroflexota</taxon>
        <taxon>Ktedonobacteria</taxon>
        <taxon>Ktedonobacterales</taxon>
        <taxon>Ktedonobacteraceae</taxon>
        <taxon>Ktedonobacter</taxon>
    </lineage>
</organism>
<keyword evidence="4" id="KW-1185">Reference proteome</keyword>
<dbReference type="RefSeq" id="WP_007918056.1">
    <property type="nucleotide sequence ID" value="NZ_ADVG01000004.1"/>
</dbReference>
<proteinExistence type="predicted"/>
<dbReference type="Proteomes" id="UP000004508">
    <property type="component" value="Unassembled WGS sequence"/>
</dbReference>
<evidence type="ECO:0000256" key="2">
    <source>
        <dbReference type="ARBA" id="ARBA00022737"/>
    </source>
</evidence>